<evidence type="ECO:0000313" key="2">
    <source>
        <dbReference type="EMBL" id="VDN25554.1"/>
    </source>
</evidence>
<dbReference type="AlphaFoldDB" id="A0A3P7M8D1"/>
<proteinExistence type="predicted"/>
<reference evidence="2 3" key="1">
    <citation type="submission" date="2018-11" db="EMBL/GenBank/DDBJ databases">
        <authorList>
            <consortium name="Pathogen Informatics"/>
        </authorList>
    </citation>
    <scope>NUCLEOTIDE SEQUENCE [LARGE SCALE GENOMIC DNA]</scope>
</reference>
<sequence length="91" mass="10265">MYVLLNLKDGSRLTDVVQLLFSHGHTAVSVAENIEDLCPTCEHRNNHKTSGAEHNDDQGDVELEKEHHGPPSKRKARIEYLGLETFQCQVN</sequence>
<feature type="region of interest" description="Disordered" evidence="1">
    <location>
        <begin position="43"/>
        <end position="74"/>
    </location>
</feature>
<protein>
    <submittedName>
        <fullName evidence="2">Uncharacterized protein</fullName>
    </submittedName>
</protein>
<dbReference type="Proteomes" id="UP000271889">
    <property type="component" value="Unassembled WGS sequence"/>
</dbReference>
<organism evidence="2 3">
    <name type="scientific">Cylicostephanus goldi</name>
    <name type="common">Nematode worm</name>
    <dbReference type="NCBI Taxonomy" id="71465"/>
    <lineage>
        <taxon>Eukaryota</taxon>
        <taxon>Metazoa</taxon>
        <taxon>Ecdysozoa</taxon>
        <taxon>Nematoda</taxon>
        <taxon>Chromadorea</taxon>
        <taxon>Rhabditida</taxon>
        <taxon>Rhabditina</taxon>
        <taxon>Rhabditomorpha</taxon>
        <taxon>Strongyloidea</taxon>
        <taxon>Strongylidae</taxon>
        <taxon>Cylicostephanus</taxon>
    </lineage>
</organism>
<gene>
    <name evidence="2" type="ORF">CGOC_LOCUS10138</name>
</gene>
<evidence type="ECO:0000256" key="1">
    <source>
        <dbReference type="SAM" id="MobiDB-lite"/>
    </source>
</evidence>
<keyword evidence="3" id="KW-1185">Reference proteome</keyword>
<feature type="compositionally biased region" description="Basic and acidic residues" evidence="1">
    <location>
        <begin position="50"/>
        <end position="69"/>
    </location>
</feature>
<accession>A0A3P7M8D1</accession>
<dbReference type="OrthoDB" id="5834219at2759"/>
<evidence type="ECO:0000313" key="3">
    <source>
        <dbReference type="Proteomes" id="UP000271889"/>
    </source>
</evidence>
<dbReference type="EMBL" id="UYRV01109885">
    <property type="protein sequence ID" value="VDN25554.1"/>
    <property type="molecule type" value="Genomic_DNA"/>
</dbReference>
<name>A0A3P7M8D1_CYLGO</name>